<evidence type="ECO:0000313" key="2">
    <source>
        <dbReference type="EMBL" id="KFN48943.1"/>
    </source>
</evidence>
<dbReference type="Proteomes" id="UP000029391">
    <property type="component" value="Unassembled WGS sequence"/>
</dbReference>
<organism evidence="2 3">
    <name type="scientific">Arenimonas composti TR7-09 = DSM 18010</name>
    <dbReference type="NCBI Taxonomy" id="1121013"/>
    <lineage>
        <taxon>Bacteria</taxon>
        <taxon>Pseudomonadati</taxon>
        <taxon>Pseudomonadota</taxon>
        <taxon>Gammaproteobacteria</taxon>
        <taxon>Lysobacterales</taxon>
        <taxon>Lysobacteraceae</taxon>
        <taxon>Arenimonas</taxon>
    </lineage>
</organism>
<dbReference type="PANTHER" id="PTHR43736">
    <property type="entry name" value="ADP-RIBOSE PYROPHOSPHATASE"/>
    <property type="match status" value="1"/>
</dbReference>
<dbReference type="PANTHER" id="PTHR43736:SF1">
    <property type="entry name" value="DIHYDRONEOPTERIN TRIPHOSPHATE DIPHOSPHATASE"/>
    <property type="match status" value="1"/>
</dbReference>
<dbReference type="eggNOG" id="COG1051">
    <property type="taxonomic scope" value="Bacteria"/>
</dbReference>
<dbReference type="GO" id="GO:0003824">
    <property type="term" value="F:catalytic activity"/>
    <property type="evidence" value="ECO:0007669"/>
    <property type="project" value="UniProtKB-ARBA"/>
</dbReference>
<protein>
    <recommendedName>
        <fullName evidence="1">Nudix hydrolase domain-containing protein</fullName>
    </recommendedName>
</protein>
<gene>
    <name evidence="2" type="ORF">P873_01185</name>
</gene>
<dbReference type="AlphaFoldDB" id="A0A091B8K8"/>
<dbReference type="PROSITE" id="PS51462">
    <property type="entry name" value="NUDIX"/>
    <property type="match status" value="1"/>
</dbReference>
<name>A0A091B8K8_9GAMM</name>
<dbReference type="Gene3D" id="3.90.79.10">
    <property type="entry name" value="Nucleoside Triphosphate Pyrophosphohydrolase"/>
    <property type="match status" value="1"/>
</dbReference>
<dbReference type="EMBL" id="AWXU01000046">
    <property type="protein sequence ID" value="KFN48943.1"/>
    <property type="molecule type" value="Genomic_DNA"/>
</dbReference>
<keyword evidence="3" id="KW-1185">Reference proteome</keyword>
<feature type="domain" description="Nudix hydrolase" evidence="1">
    <location>
        <begin position="52"/>
        <end position="186"/>
    </location>
</feature>
<dbReference type="OrthoDB" id="129709at2"/>
<comment type="caution">
    <text evidence="2">The sequence shown here is derived from an EMBL/GenBank/DDBJ whole genome shotgun (WGS) entry which is preliminary data.</text>
</comment>
<dbReference type="CDD" id="cd03674">
    <property type="entry name" value="NUDIX_Hydrolase"/>
    <property type="match status" value="1"/>
</dbReference>
<dbReference type="InterPro" id="IPR015797">
    <property type="entry name" value="NUDIX_hydrolase-like_dom_sf"/>
</dbReference>
<accession>A0A091B8K8</accession>
<dbReference type="STRING" id="1121013.GCA_000426365_00397"/>
<dbReference type="SUPFAM" id="SSF55811">
    <property type="entry name" value="Nudix"/>
    <property type="match status" value="1"/>
</dbReference>
<reference evidence="2 3" key="1">
    <citation type="submission" date="2013-09" db="EMBL/GenBank/DDBJ databases">
        <title>Genome sequencing of Arenimonas composti.</title>
        <authorList>
            <person name="Chen F."/>
            <person name="Wang G."/>
        </authorList>
    </citation>
    <scope>NUCLEOTIDE SEQUENCE [LARGE SCALE GENOMIC DNA]</scope>
    <source>
        <strain evidence="2 3">TR7-09</strain>
    </source>
</reference>
<dbReference type="Pfam" id="PF00293">
    <property type="entry name" value="NUDIX"/>
    <property type="match status" value="1"/>
</dbReference>
<proteinExistence type="predicted"/>
<dbReference type="InterPro" id="IPR000086">
    <property type="entry name" value="NUDIX_hydrolase_dom"/>
</dbReference>
<evidence type="ECO:0000313" key="3">
    <source>
        <dbReference type="Proteomes" id="UP000029391"/>
    </source>
</evidence>
<evidence type="ECO:0000259" key="1">
    <source>
        <dbReference type="PROSITE" id="PS51462"/>
    </source>
</evidence>
<sequence length="198" mass="22405">MTAAGFDEDRWKRELDDYAARWPGEAATVQAFGELLKAGDADGDRWRRERRNGHFTGSAFVVSADGQRTLLLHHRKLGRWLQPGGHADGERELAAVALREAEEETGLSGLVVDPRIFDLDRHPIPARGDEPEHWHYDVRFVVRAAGGEAFRANAESLALAWQPIREVATRPAFEASLRRMARKWLMAGTYTVKRDVHR</sequence>
<dbReference type="RefSeq" id="WP_051239377.1">
    <property type="nucleotide sequence ID" value="NZ_AUFF01000001.1"/>
</dbReference>